<feature type="domain" description="DUF4959" evidence="1">
    <location>
        <begin position="17"/>
        <end position="125"/>
    </location>
</feature>
<reference evidence="4 5" key="1">
    <citation type="submission" date="2019-03" db="EMBL/GenBank/DDBJ databases">
        <title>Genomic Encyclopedia of Type Strains, Phase III (KMG-III): the genomes of soil and plant-associated and newly described type strains.</title>
        <authorList>
            <person name="Whitman W."/>
        </authorList>
    </citation>
    <scope>NUCLEOTIDE SEQUENCE [LARGE SCALE GENOMIC DNA]</scope>
    <source>
        <strain evidence="4 5">CECT 8301</strain>
    </source>
</reference>
<dbReference type="Proteomes" id="UP000294824">
    <property type="component" value="Unassembled WGS sequence"/>
</dbReference>
<proteinExistence type="predicted"/>
<name>A0A4R8M8A5_9FLAO</name>
<evidence type="ECO:0000259" key="1">
    <source>
        <dbReference type="Pfam" id="PF16323"/>
    </source>
</evidence>
<evidence type="ECO:0000259" key="2">
    <source>
        <dbReference type="Pfam" id="PF16391"/>
    </source>
</evidence>
<evidence type="ECO:0000259" key="3">
    <source>
        <dbReference type="Pfam" id="PF17166"/>
    </source>
</evidence>
<dbReference type="InterPro" id="IPR032527">
    <property type="entry name" value="DUF4959"/>
</dbReference>
<protein>
    <submittedName>
        <fullName evidence="4">Uncharacterized protein DUF5126</fullName>
    </submittedName>
</protein>
<evidence type="ECO:0000313" key="4">
    <source>
        <dbReference type="EMBL" id="TDY61404.1"/>
    </source>
</evidence>
<keyword evidence="5" id="KW-1185">Reference proteome</keyword>
<dbReference type="AlphaFoldDB" id="A0A4R8M8A5"/>
<dbReference type="PROSITE" id="PS51257">
    <property type="entry name" value="PROKAR_LIPOPROTEIN"/>
    <property type="match status" value="1"/>
</dbReference>
<comment type="caution">
    <text evidence="4">The sequence shown here is derived from an EMBL/GenBank/DDBJ whole genome shotgun (WGS) entry which is preliminary data.</text>
</comment>
<dbReference type="Pfam" id="PF17166">
    <property type="entry name" value="DUF5126"/>
    <property type="match status" value="1"/>
</dbReference>
<accession>A0A4R8M8A5</accession>
<sequence length="413" mass="46361">MKNLKSFIVLLCIATVFSCEEDKISSLITDDGIAPGPVVVDASSVENLAGASKITYNLPDDEDLLYVVAEYQRGANEEISSVKSSVFNSSLTVEGFSEALEYNVILYAVDQSGNKSVGASVVINPEEPPYKSVCETLTYAPDYGGIRLTWENPEEGDVTIEIYTENEFGGLIFKDAVYSSAQNGERLVLGLEAVETDFVFIIRDRFNNRCGQIKATITPLYIELFDRVNYQAVYQIHDTPSDYGWILPRVYDGTKGDNGYHSPPNWKDPDGVLPEYIDWSYNGVPITPAMITLDIGSISQVYRFKFWPRLGNYMYRHGNPWLFDLWGSDHLNADGSFDGWTLLLEDAMVIKPSGQPDNDNTAEDIEAAEAGFNFDISPDMPKVRYIRFVQKVAQNRTNSLFHISEMEFYGDNR</sequence>
<evidence type="ECO:0000313" key="5">
    <source>
        <dbReference type="Proteomes" id="UP000294824"/>
    </source>
</evidence>
<dbReference type="EMBL" id="SORL01000009">
    <property type="protein sequence ID" value="TDY61404.1"/>
    <property type="molecule type" value="Genomic_DNA"/>
</dbReference>
<feature type="domain" description="DUF5126" evidence="3">
    <location>
        <begin position="127"/>
        <end position="226"/>
    </location>
</feature>
<organism evidence="4 5">
    <name type="scientific">Algibacter lectus</name>
    <dbReference type="NCBI Taxonomy" id="221126"/>
    <lineage>
        <taxon>Bacteria</taxon>
        <taxon>Pseudomonadati</taxon>
        <taxon>Bacteroidota</taxon>
        <taxon>Flavobacteriia</taxon>
        <taxon>Flavobacteriales</taxon>
        <taxon>Flavobacteriaceae</taxon>
        <taxon>Algibacter</taxon>
    </lineage>
</organism>
<dbReference type="Pfam" id="PF16323">
    <property type="entry name" value="DUF4959"/>
    <property type="match status" value="1"/>
</dbReference>
<dbReference type="Pfam" id="PF16391">
    <property type="entry name" value="DUF5000"/>
    <property type="match status" value="1"/>
</dbReference>
<dbReference type="Gene3D" id="2.60.120.260">
    <property type="entry name" value="Galactose-binding domain-like"/>
    <property type="match status" value="1"/>
</dbReference>
<feature type="domain" description="DUF5000" evidence="2">
    <location>
        <begin position="280"/>
        <end position="410"/>
    </location>
</feature>
<gene>
    <name evidence="4" type="ORF">DFQ06_2737</name>
</gene>
<dbReference type="InterPro" id="IPR032164">
    <property type="entry name" value="DUF5000"/>
</dbReference>
<dbReference type="InterPro" id="IPR033431">
    <property type="entry name" value="DUF5126"/>
</dbReference>